<accession>A0ABP8RLP6</accession>
<name>A0ABP8RLP6_9MYCO</name>
<protein>
    <recommendedName>
        <fullName evidence="3">PRC-barrel domain-containing protein</fullName>
    </recommendedName>
</protein>
<proteinExistence type="predicted"/>
<gene>
    <name evidence="1" type="ORF">GCM10023161_24090</name>
</gene>
<dbReference type="EMBL" id="BAABGF010000030">
    <property type="protein sequence ID" value="GAA4541532.1"/>
    <property type="molecule type" value="Genomic_DNA"/>
</dbReference>
<reference evidence="2" key="1">
    <citation type="journal article" date="2019" name="Int. J. Syst. Evol. Microbiol.">
        <title>The Global Catalogue of Microorganisms (GCM) 10K type strain sequencing project: providing services to taxonomists for standard genome sequencing and annotation.</title>
        <authorList>
            <consortium name="The Broad Institute Genomics Platform"/>
            <consortium name="The Broad Institute Genome Sequencing Center for Infectious Disease"/>
            <person name="Wu L."/>
            <person name="Ma J."/>
        </authorList>
    </citation>
    <scope>NUCLEOTIDE SEQUENCE [LARGE SCALE GENOMIC DNA]</scope>
    <source>
        <strain evidence="2">JCM 17782</strain>
    </source>
</reference>
<keyword evidence="2" id="KW-1185">Reference proteome</keyword>
<evidence type="ECO:0000313" key="1">
    <source>
        <dbReference type="EMBL" id="GAA4541532.1"/>
    </source>
</evidence>
<comment type="caution">
    <text evidence="1">The sequence shown here is derived from an EMBL/GenBank/DDBJ whole genome shotgun (WGS) entry which is preliminary data.</text>
</comment>
<organism evidence="1 2">
    <name type="scientific">Mycobacterium paraffinicum</name>
    <dbReference type="NCBI Taxonomy" id="53378"/>
    <lineage>
        <taxon>Bacteria</taxon>
        <taxon>Bacillati</taxon>
        <taxon>Actinomycetota</taxon>
        <taxon>Actinomycetes</taxon>
        <taxon>Mycobacteriales</taxon>
        <taxon>Mycobacteriaceae</taxon>
        <taxon>Mycobacterium</taxon>
    </lineage>
</organism>
<evidence type="ECO:0008006" key="3">
    <source>
        <dbReference type="Google" id="ProtNLM"/>
    </source>
</evidence>
<evidence type="ECO:0000313" key="2">
    <source>
        <dbReference type="Proteomes" id="UP001501417"/>
    </source>
</evidence>
<sequence>MDQGFDVGRLSDITADRDRYVITAQLLGHDLGFLEVDVAEHNPGALGDKALRDGKPQSLRSARDYRGLTCQQRHLVTSFTVVSTIGHPQGKYHI</sequence>
<dbReference type="Proteomes" id="UP001501417">
    <property type="component" value="Unassembled WGS sequence"/>
</dbReference>